<dbReference type="AlphaFoldDB" id="A0A1W2E770"/>
<organism evidence="1 2">
    <name type="scientific">Pedobacter africanus</name>
    <dbReference type="NCBI Taxonomy" id="151894"/>
    <lineage>
        <taxon>Bacteria</taxon>
        <taxon>Pseudomonadati</taxon>
        <taxon>Bacteroidota</taxon>
        <taxon>Sphingobacteriia</taxon>
        <taxon>Sphingobacteriales</taxon>
        <taxon>Sphingobacteriaceae</taxon>
        <taxon>Pedobacter</taxon>
    </lineage>
</organism>
<accession>A0A1W2E770</accession>
<protein>
    <submittedName>
        <fullName evidence="1">Uncharacterized protein</fullName>
    </submittedName>
</protein>
<name>A0A1W2E770_9SPHI</name>
<keyword evidence="2" id="KW-1185">Reference proteome</keyword>
<reference evidence="2" key="1">
    <citation type="submission" date="2017-04" db="EMBL/GenBank/DDBJ databases">
        <authorList>
            <person name="Varghese N."/>
            <person name="Submissions S."/>
        </authorList>
    </citation>
    <scope>NUCLEOTIDE SEQUENCE [LARGE SCALE GENOMIC DNA]</scope>
    <source>
        <strain evidence="2">DSM 12126</strain>
    </source>
</reference>
<gene>
    <name evidence="1" type="ORF">SAMN04488524_4480</name>
</gene>
<proteinExistence type="predicted"/>
<evidence type="ECO:0000313" key="2">
    <source>
        <dbReference type="Proteomes" id="UP000192756"/>
    </source>
</evidence>
<evidence type="ECO:0000313" key="1">
    <source>
        <dbReference type="EMBL" id="SMD05505.1"/>
    </source>
</evidence>
<dbReference type="RefSeq" id="WP_084241276.1">
    <property type="nucleotide sequence ID" value="NZ_JAVDTF010000004.1"/>
</dbReference>
<sequence>MNMLVFKTSVQKRIDLISVKPVLNLLFGKKNWLFTFEDKLLKVASTVPCADIVEFILAENGVECVELT</sequence>
<dbReference type="Proteomes" id="UP000192756">
    <property type="component" value="Unassembled WGS sequence"/>
</dbReference>
<dbReference type="EMBL" id="FWXT01000005">
    <property type="protein sequence ID" value="SMD05505.1"/>
    <property type="molecule type" value="Genomic_DNA"/>
</dbReference>